<keyword evidence="6" id="KW-1185">Reference proteome</keyword>
<dbReference type="PANTHER" id="PTHR11527">
    <property type="entry name" value="HEAT-SHOCK PROTEIN 20 FAMILY MEMBER"/>
    <property type="match status" value="1"/>
</dbReference>
<evidence type="ECO:0000256" key="1">
    <source>
        <dbReference type="PROSITE-ProRule" id="PRU00285"/>
    </source>
</evidence>
<dbReference type="PROSITE" id="PS01031">
    <property type="entry name" value="SHSP"/>
    <property type="match status" value="1"/>
</dbReference>
<evidence type="ECO:0000256" key="2">
    <source>
        <dbReference type="RuleBase" id="RU003616"/>
    </source>
</evidence>
<dbReference type="CDD" id="cd06464">
    <property type="entry name" value="ACD_sHsps-like"/>
    <property type="match status" value="1"/>
</dbReference>
<dbReference type="InterPro" id="IPR002068">
    <property type="entry name" value="A-crystallin/Hsp20_dom"/>
</dbReference>
<evidence type="ECO:0000313" key="5">
    <source>
        <dbReference type="EMBL" id="MCL9815745.1"/>
    </source>
</evidence>
<dbReference type="EMBL" id="JAKRVX010000001">
    <property type="protein sequence ID" value="MCL9815745.1"/>
    <property type="molecule type" value="Genomic_DNA"/>
</dbReference>
<dbReference type="Proteomes" id="UP001203207">
    <property type="component" value="Unassembled WGS sequence"/>
</dbReference>
<feature type="domain" description="SHSP" evidence="4">
    <location>
        <begin position="28"/>
        <end position="146"/>
    </location>
</feature>
<accession>A0AAE3FV66</accession>
<evidence type="ECO:0000259" key="4">
    <source>
        <dbReference type="PROSITE" id="PS01031"/>
    </source>
</evidence>
<evidence type="ECO:0000256" key="3">
    <source>
        <dbReference type="SAM" id="MobiDB-lite"/>
    </source>
</evidence>
<reference evidence="5" key="1">
    <citation type="journal article" date="2022" name="Syst. Appl. Microbiol.">
        <title>Natronocalculus amylovorans gen. nov., sp. nov., and Natranaeroarchaeum aerophilus sp. nov., dominant culturable amylolytic natronoarchaea from hypersaline soda lakes in southwestern Siberia.</title>
        <authorList>
            <person name="Sorokin D.Y."/>
            <person name="Elcheninov A.G."/>
            <person name="Khizhniak T.V."/>
            <person name="Koenen M."/>
            <person name="Bale N.J."/>
            <person name="Damste J.S.S."/>
            <person name="Kublanov I.V."/>
        </authorList>
    </citation>
    <scope>NUCLEOTIDE SEQUENCE</scope>
    <source>
        <strain evidence="5">AArc-St2</strain>
    </source>
</reference>
<comment type="similarity">
    <text evidence="1 2">Belongs to the small heat shock protein (HSP20) family.</text>
</comment>
<protein>
    <submittedName>
        <fullName evidence="5">Hsp20/alpha crystallin family protein</fullName>
    </submittedName>
</protein>
<organism evidence="5 6">
    <name type="scientific">Natronocalculus amylovorans</name>
    <dbReference type="NCBI Taxonomy" id="2917812"/>
    <lineage>
        <taxon>Archaea</taxon>
        <taxon>Methanobacteriati</taxon>
        <taxon>Methanobacteriota</taxon>
        <taxon>Stenosarchaea group</taxon>
        <taxon>Halobacteria</taxon>
        <taxon>Halobacteriales</taxon>
        <taxon>Haloferacaceae</taxon>
        <taxon>Natronocalculus</taxon>
    </lineage>
</organism>
<dbReference type="Gene3D" id="2.60.40.790">
    <property type="match status" value="1"/>
</dbReference>
<dbReference type="RefSeq" id="WP_174652726.1">
    <property type="nucleotide sequence ID" value="NZ_JAKRVX010000001.1"/>
</dbReference>
<feature type="compositionally biased region" description="Acidic residues" evidence="3">
    <location>
        <begin position="79"/>
        <end position="89"/>
    </location>
</feature>
<reference evidence="5" key="2">
    <citation type="submission" date="2022-02" db="EMBL/GenBank/DDBJ databases">
        <authorList>
            <person name="Elcheninov A.G."/>
            <person name="Sorokin D.Y."/>
            <person name="Kublanov I.V."/>
        </authorList>
    </citation>
    <scope>NUCLEOTIDE SEQUENCE</scope>
    <source>
        <strain evidence="5">AArc-St2</strain>
    </source>
</reference>
<feature type="region of interest" description="Disordered" evidence="3">
    <location>
        <begin position="78"/>
        <end position="103"/>
    </location>
</feature>
<comment type="caution">
    <text evidence="5">The sequence shown here is derived from an EMBL/GenBank/DDBJ whole genome shotgun (WGS) entry which is preliminary data.</text>
</comment>
<proteinExistence type="inferred from homology"/>
<dbReference type="Pfam" id="PF00011">
    <property type="entry name" value="HSP20"/>
    <property type="match status" value="1"/>
</dbReference>
<gene>
    <name evidence="5" type="ORF">AArcSt2_02210</name>
</gene>
<dbReference type="InterPro" id="IPR031107">
    <property type="entry name" value="Small_HSP"/>
</dbReference>
<evidence type="ECO:0000313" key="6">
    <source>
        <dbReference type="Proteomes" id="UP001203207"/>
    </source>
</evidence>
<dbReference type="AlphaFoldDB" id="A0AAE3FV66"/>
<dbReference type="InterPro" id="IPR008978">
    <property type="entry name" value="HSP20-like_chaperone"/>
</dbReference>
<sequence>MPDKRDPFRELDEFLERMNEQFGGIGRSFDTGIRSDIRVDVADHGEDIVVTADLPGFDRDDIEVRLDNGTLVIDAVSEVSDESEEEDDGITYHRRERQQRSVSRRLGLPTEVVGEDTAAAYNNGVLTVTLPKQAPEAASGKRIDIE</sequence>
<dbReference type="SUPFAM" id="SSF49764">
    <property type="entry name" value="HSP20-like chaperones"/>
    <property type="match status" value="1"/>
</dbReference>
<name>A0AAE3FV66_9EURY</name>